<evidence type="ECO:0000313" key="1">
    <source>
        <dbReference type="EMBL" id="MBP2050828.1"/>
    </source>
</evidence>
<comment type="caution">
    <text evidence="1">The sequence shown here is derived from an EMBL/GenBank/DDBJ whole genome shotgun (WGS) entry which is preliminary data.</text>
</comment>
<reference evidence="1 2" key="1">
    <citation type="submission" date="2021-03" db="EMBL/GenBank/DDBJ databases">
        <title>Genomic Encyclopedia of Type Strains, Phase IV (KMG-IV): sequencing the most valuable type-strain genomes for metagenomic binning, comparative biology and taxonomic classification.</title>
        <authorList>
            <person name="Goeker M."/>
        </authorList>
    </citation>
    <scope>NUCLEOTIDE SEQUENCE [LARGE SCALE GENOMIC DNA]</scope>
    <source>
        <strain evidence="1 2">DSM 40499</strain>
    </source>
</reference>
<dbReference type="EMBL" id="JAGGLP010000007">
    <property type="protein sequence ID" value="MBP2050828.1"/>
    <property type="molecule type" value="Genomic_DNA"/>
</dbReference>
<gene>
    <name evidence="1" type="ORF">J2Z21_003778</name>
</gene>
<dbReference type="Proteomes" id="UP001519309">
    <property type="component" value="Unassembled WGS sequence"/>
</dbReference>
<name>A0ABS4LTU6_9ACTN</name>
<proteinExistence type="predicted"/>
<accession>A0ABS4LTU6</accession>
<organism evidence="1 2">
    <name type="scientific">Streptomyces griseochromogenes</name>
    <dbReference type="NCBI Taxonomy" id="68214"/>
    <lineage>
        <taxon>Bacteria</taxon>
        <taxon>Bacillati</taxon>
        <taxon>Actinomycetota</taxon>
        <taxon>Actinomycetes</taxon>
        <taxon>Kitasatosporales</taxon>
        <taxon>Streptomycetaceae</taxon>
        <taxon>Streptomyces</taxon>
    </lineage>
</organism>
<protein>
    <submittedName>
        <fullName evidence="1">Uncharacterized protein</fullName>
    </submittedName>
</protein>
<keyword evidence="2" id="KW-1185">Reference proteome</keyword>
<evidence type="ECO:0000313" key="2">
    <source>
        <dbReference type="Proteomes" id="UP001519309"/>
    </source>
</evidence>
<sequence>MATALTASAGLLALTLTLLTLARLLRISELRRLPGFR</sequence>